<feature type="transmembrane region" description="Helical" evidence="6">
    <location>
        <begin position="341"/>
        <end position="361"/>
    </location>
</feature>
<comment type="caution">
    <text evidence="8">The sequence shown here is derived from an EMBL/GenBank/DDBJ whole genome shotgun (WGS) entry which is preliminary data.</text>
</comment>
<dbReference type="InterPro" id="IPR011701">
    <property type="entry name" value="MFS"/>
</dbReference>
<keyword evidence="5 6" id="KW-0472">Membrane</keyword>
<evidence type="ECO:0000313" key="9">
    <source>
        <dbReference type="Proteomes" id="UP000572722"/>
    </source>
</evidence>
<feature type="transmembrane region" description="Helical" evidence="6">
    <location>
        <begin position="287"/>
        <end position="307"/>
    </location>
</feature>
<dbReference type="RefSeq" id="WP_301339419.1">
    <property type="nucleotide sequence ID" value="NZ_VTXO01000001.1"/>
</dbReference>
<feature type="transmembrane region" description="Helical" evidence="6">
    <location>
        <begin position="373"/>
        <end position="396"/>
    </location>
</feature>
<dbReference type="PANTHER" id="PTHR42718">
    <property type="entry name" value="MAJOR FACILITATOR SUPERFAMILY MULTIDRUG TRANSPORTER MFSC"/>
    <property type="match status" value="1"/>
</dbReference>
<evidence type="ECO:0000256" key="5">
    <source>
        <dbReference type="ARBA" id="ARBA00023136"/>
    </source>
</evidence>
<dbReference type="Gene3D" id="1.20.1720.10">
    <property type="entry name" value="Multidrug resistance protein D"/>
    <property type="match status" value="1"/>
</dbReference>
<proteinExistence type="predicted"/>
<dbReference type="Pfam" id="PF07690">
    <property type="entry name" value="MFS_1"/>
    <property type="match status" value="1"/>
</dbReference>
<feature type="transmembrane region" description="Helical" evidence="6">
    <location>
        <begin position="87"/>
        <end position="105"/>
    </location>
</feature>
<feature type="transmembrane region" description="Helical" evidence="6">
    <location>
        <begin position="47"/>
        <end position="67"/>
    </location>
</feature>
<dbReference type="Proteomes" id="UP000572722">
    <property type="component" value="Unassembled WGS sequence"/>
</dbReference>
<keyword evidence="3 6" id="KW-0812">Transmembrane</keyword>
<evidence type="ECO:0000256" key="4">
    <source>
        <dbReference type="ARBA" id="ARBA00022989"/>
    </source>
</evidence>
<keyword evidence="2" id="KW-0813">Transport</keyword>
<dbReference type="PROSITE" id="PS50850">
    <property type="entry name" value="MFS"/>
    <property type="match status" value="1"/>
</dbReference>
<feature type="transmembrane region" description="Helical" evidence="6">
    <location>
        <begin position="249"/>
        <end position="267"/>
    </location>
</feature>
<dbReference type="NCBIfam" id="NF007782">
    <property type="entry name" value="PRK10473.1"/>
    <property type="match status" value="1"/>
</dbReference>
<feature type="transmembrane region" description="Helical" evidence="6">
    <location>
        <begin position="314"/>
        <end position="335"/>
    </location>
</feature>
<feature type="domain" description="Major facilitator superfamily (MFS) profile" evidence="7">
    <location>
        <begin position="39"/>
        <end position="429"/>
    </location>
</feature>
<accession>A0AAE5EVS9</accession>
<gene>
    <name evidence="8" type="ORF">F0237_03610</name>
</gene>
<evidence type="ECO:0000256" key="6">
    <source>
        <dbReference type="SAM" id="Phobius"/>
    </source>
</evidence>
<dbReference type="SUPFAM" id="SSF103473">
    <property type="entry name" value="MFS general substrate transporter"/>
    <property type="match status" value="1"/>
</dbReference>
<feature type="transmembrane region" description="Helical" evidence="6">
    <location>
        <begin position="171"/>
        <end position="193"/>
    </location>
</feature>
<evidence type="ECO:0000256" key="3">
    <source>
        <dbReference type="ARBA" id="ARBA00022692"/>
    </source>
</evidence>
<organism evidence="8 9">
    <name type="scientific">Vibrio tubiashii</name>
    <dbReference type="NCBI Taxonomy" id="29498"/>
    <lineage>
        <taxon>Bacteria</taxon>
        <taxon>Pseudomonadati</taxon>
        <taxon>Pseudomonadota</taxon>
        <taxon>Gammaproteobacteria</taxon>
        <taxon>Vibrionales</taxon>
        <taxon>Vibrionaceae</taxon>
        <taxon>Vibrio</taxon>
        <taxon>Vibrio oreintalis group</taxon>
    </lineage>
</organism>
<reference evidence="8 9" key="1">
    <citation type="submission" date="2019-08" db="EMBL/GenBank/DDBJ databases">
        <title>Draft genome sequencing and comparative genomics of hatchery-associated Vibrios.</title>
        <authorList>
            <person name="Kehlet-Delgado H."/>
            <person name="Mueller R.S."/>
        </authorList>
    </citation>
    <scope>NUCLEOTIDE SEQUENCE [LARGE SCALE GENOMIC DNA]</scope>
    <source>
        <strain evidence="8 9">01-65-5-1</strain>
    </source>
</reference>
<dbReference type="InterPro" id="IPR005829">
    <property type="entry name" value="Sugar_transporter_CS"/>
</dbReference>
<feature type="transmembrane region" description="Helical" evidence="6">
    <location>
        <begin position="142"/>
        <end position="159"/>
    </location>
</feature>
<dbReference type="GO" id="GO:0022857">
    <property type="term" value="F:transmembrane transporter activity"/>
    <property type="evidence" value="ECO:0007669"/>
    <property type="project" value="InterPro"/>
</dbReference>
<dbReference type="PANTHER" id="PTHR42718:SF9">
    <property type="entry name" value="MAJOR FACILITATOR SUPERFAMILY MULTIDRUG TRANSPORTER MFSC"/>
    <property type="match status" value="1"/>
</dbReference>
<feature type="transmembrane region" description="Helical" evidence="6">
    <location>
        <begin position="402"/>
        <end position="423"/>
    </location>
</feature>
<evidence type="ECO:0000256" key="1">
    <source>
        <dbReference type="ARBA" id="ARBA00004141"/>
    </source>
</evidence>
<feature type="transmembrane region" description="Helical" evidence="6">
    <location>
        <begin position="199"/>
        <end position="221"/>
    </location>
</feature>
<keyword evidence="4 6" id="KW-1133">Transmembrane helix</keyword>
<dbReference type="EMBL" id="VTXO01000001">
    <property type="protein sequence ID" value="NOI79740.1"/>
    <property type="molecule type" value="Genomic_DNA"/>
</dbReference>
<evidence type="ECO:0000313" key="8">
    <source>
        <dbReference type="EMBL" id="NOI79740.1"/>
    </source>
</evidence>
<feature type="transmembrane region" description="Helical" evidence="6">
    <location>
        <begin position="112"/>
        <end position="130"/>
    </location>
</feature>
<evidence type="ECO:0000259" key="7">
    <source>
        <dbReference type="PROSITE" id="PS50850"/>
    </source>
</evidence>
<name>A0AAE5EVS9_9VIBR</name>
<dbReference type="InterPro" id="IPR020846">
    <property type="entry name" value="MFS_dom"/>
</dbReference>
<protein>
    <submittedName>
        <fullName evidence="8">MFS transporter</fullName>
    </submittedName>
</protein>
<dbReference type="AlphaFoldDB" id="A0AAE5EVS9"/>
<dbReference type="PROSITE" id="PS00216">
    <property type="entry name" value="SUGAR_TRANSPORT_1"/>
    <property type="match status" value="1"/>
</dbReference>
<dbReference type="CDD" id="cd17320">
    <property type="entry name" value="MFS_MdfA_MDR_like"/>
    <property type="match status" value="1"/>
</dbReference>
<dbReference type="GO" id="GO:0016020">
    <property type="term" value="C:membrane"/>
    <property type="evidence" value="ECO:0007669"/>
    <property type="project" value="UniProtKB-SubCell"/>
</dbReference>
<evidence type="ECO:0000256" key="2">
    <source>
        <dbReference type="ARBA" id="ARBA00022448"/>
    </source>
</evidence>
<dbReference type="InterPro" id="IPR036259">
    <property type="entry name" value="MFS_trans_sf"/>
</dbReference>
<sequence length="440" mass="46990">MRDKIIVFTDVVIGNACCHNGNAPNGGVSNIILANDYYISEVAMSRFLLCAFSFVLLYPTAIDLYLVGLPQIAADLAATQSQLHMAFSIYLSGMAMTMLFVGRLADRFGRKPVAIAGAIVFAISSWLGGASQTSDAFLMMRFFQGVGAGCCYVVAFAILRDTLDDQKRAKVLSMLNGITCMIPVLAPVIGHIIMLKFPWPVLFSAMAAMGVLVCLIATFVLKETLSKQSNDLAHCEESVSNETLLDRYFLSRVLFTSLGVTAILTYVNTSPMIVMETLNFTRGEYSTAMALLAMVGMSTSFSAPIALSYFKQGTLLLGSQIITLTSAIVILAAHLNGDSSTLYMLGFGLISMGFSMGFGVAMSQALSPFSNKAGLASSVLGISQVCCSALYIWFMAWIGVSAVNMLLIALVAGGVIGIALILLGANQPRSDLHEEITCTP</sequence>
<comment type="subcellular location">
    <subcellularLocation>
        <location evidence="1">Membrane</location>
        <topology evidence="1">Multi-pass membrane protein</topology>
    </subcellularLocation>
</comment>